<evidence type="ECO:0000313" key="4">
    <source>
        <dbReference type="EMBL" id="PKI40177.1"/>
    </source>
</evidence>
<comment type="caution">
    <text evidence="4">The sequence shown here is derived from an EMBL/GenBank/DDBJ whole genome shotgun (WGS) entry which is preliminary data.</text>
</comment>
<keyword evidence="2" id="KW-0687">Ribonucleoprotein</keyword>
<dbReference type="EMBL" id="PGOL01003650">
    <property type="protein sequence ID" value="PKI40177.1"/>
    <property type="molecule type" value="Genomic_DNA"/>
</dbReference>
<dbReference type="InterPro" id="IPR000039">
    <property type="entry name" value="Ribosomal_eL18"/>
</dbReference>
<proteinExistence type="predicted"/>
<dbReference type="STRING" id="22663.A0A2I0I861"/>
<dbReference type="PANTHER" id="PTHR10934:SF2">
    <property type="entry name" value="LARGE RIBOSOMAL SUBUNIT PROTEIN EL18"/>
    <property type="match status" value="1"/>
</dbReference>
<feature type="domain" description="Large ribosomal subunit protein uL15/eL18" evidence="3">
    <location>
        <begin position="84"/>
        <end position="134"/>
    </location>
</feature>
<dbReference type="PANTHER" id="PTHR10934">
    <property type="entry name" value="60S RIBOSOMAL PROTEIN L18"/>
    <property type="match status" value="1"/>
</dbReference>
<evidence type="ECO:0000313" key="5">
    <source>
        <dbReference type="Proteomes" id="UP000233551"/>
    </source>
</evidence>
<name>A0A2I0I861_PUNGR</name>
<dbReference type="Gene3D" id="3.100.10.10">
    <property type="match status" value="1"/>
</dbReference>
<dbReference type="GO" id="GO:0003723">
    <property type="term" value="F:RNA binding"/>
    <property type="evidence" value="ECO:0007669"/>
    <property type="project" value="TreeGrafter"/>
</dbReference>
<dbReference type="GO" id="GO:0006412">
    <property type="term" value="P:translation"/>
    <property type="evidence" value="ECO:0007669"/>
    <property type="project" value="InterPro"/>
</dbReference>
<evidence type="ECO:0000256" key="2">
    <source>
        <dbReference type="ARBA" id="ARBA00023274"/>
    </source>
</evidence>
<dbReference type="GO" id="GO:0022625">
    <property type="term" value="C:cytosolic large ribosomal subunit"/>
    <property type="evidence" value="ECO:0007669"/>
    <property type="project" value="TreeGrafter"/>
</dbReference>
<dbReference type="SUPFAM" id="SSF52540">
    <property type="entry name" value="P-loop containing nucleoside triphosphate hydrolases"/>
    <property type="match status" value="1"/>
</dbReference>
<dbReference type="GO" id="GO:0003735">
    <property type="term" value="F:structural constituent of ribosome"/>
    <property type="evidence" value="ECO:0007669"/>
    <property type="project" value="InterPro"/>
</dbReference>
<keyword evidence="5" id="KW-1185">Reference proteome</keyword>
<keyword evidence="1" id="KW-0689">Ribosomal protein</keyword>
<evidence type="ECO:0000256" key="1">
    <source>
        <dbReference type="ARBA" id="ARBA00022980"/>
    </source>
</evidence>
<evidence type="ECO:0000259" key="3">
    <source>
        <dbReference type="Pfam" id="PF17135"/>
    </source>
</evidence>
<dbReference type="AlphaFoldDB" id="A0A2I0I861"/>
<dbReference type="Pfam" id="PF17135">
    <property type="entry name" value="Ribosomal_L18"/>
    <property type="match status" value="1"/>
</dbReference>
<protein>
    <recommendedName>
        <fullName evidence="3">Large ribosomal subunit protein uL15/eL18 domain-containing protein</fullName>
    </recommendedName>
</protein>
<organism evidence="4 5">
    <name type="scientific">Punica granatum</name>
    <name type="common">Pomegranate</name>
    <dbReference type="NCBI Taxonomy" id="22663"/>
    <lineage>
        <taxon>Eukaryota</taxon>
        <taxon>Viridiplantae</taxon>
        <taxon>Streptophyta</taxon>
        <taxon>Embryophyta</taxon>
        <taxon>Tracheophyta</taxon>
        <taxon>Spermatophyta</taxon>
        <taxon>Magnoliopsida</taxon>
        <taxon>eudicotyledons</taxon>
        <taxon>Gunneridae</taxon>
        <taxon>Pentapetalae</taxon>
        <taxon>rosids</taxon>
        <taxon>malvids</taxon>
        <taxon>Myrtales</taxon>
        <taxon>Lythraceae</taxon>
        <taxon>Punica</taxon>
    </lineage>
</organism>
<accession>A0A2I0I861</accession>
<dbReference type="InterPro" id="IPR021131">
    <property type="entry name" value="Ribosomal_uL15/eL18"/>
</dbReference>
<sequence>MAEAVLGSVVESLTGHLLFLVSQEIGLGRGVSAELSTDVLRLQRVTGGGSRILNEENVSVLPIVGVGGLGKTTLARLVFDDDEVPLRGRRNAREAMKRFGPAPGVPHRHTKPYVLSKGKKIERARGKRNGRGFQV</sequence>
<reference evidence="4 5" key="1">
    <citation type="submission" date="2017-11" db="EMBL/GenBank/DDBJ databases">
        <title>De-novo sequencing of pomegranate (Punica granatum L.) genome.</title>
        <authorList>
            <person name="Akparov Z."/>
            <person name="Amiraslanov A."/>
            <person name="Hajiyeva S."/>
            <person name="Abbasov M."/>
            <person name="Kaur K."/>
            <person name="Hamwieh A."/>
            <person name="Solovyev V."/>
            <person name="Salamov A."/>
            <person name="Braich B."/>
            <person name="Kosarev P."/>
            <person name="Mahmoud A."/>
            <person name="Hajiyev E."/>
            <person name="Babayeva S."/>
            <person name="Izzatullayeva V."/>
            <person name="Mammadov A."/>
            <person name="Mammadov A."/>
            <person name="Sharifova S."/>
            <person name="Ojaghi J."/>
            <person name="Eynullazada K."/>
            <person name="Bayramov B."/>
            <person name="Abdulazimova A."/>
            <person name="Shahmuradov I."/>
        </authorList>
    </citation>
    <scope>NUCLEOTIDE SEQUENCE [LARGE SCALE GENOMIC DNA]</scope>
    <source>
        <strain evidence="5">cv. AG2017</strain>
        <tissue evidence="4">Leaf</tissue>
    </source>
</reference>
<dbReference type="InterPro" id="IPR027417">
    <property type="entry name" value="P-loop_NTPase"/>
</dbReference>
<gene>
    <name evidence="4" type="ORF">CRG98_039429</name>
</gene>
<dbReference type="Proteomes" id="UP000233551">
    <property type="component" value="Unassembled WGS sequence"/>
</dbReference>